<evidence type="ECO:0000256" key="7">
    <source>
        <dbReference type="ARBA" id="ARBA00022723"/>
    </source>
</evidence>
<feature type="transmembrane region" description="Helical" evidence="16">
    <location>
        <begin position="551"/>
        <end position="570"/>
    </location>
</feature>
<dbReference type="FunCoup" id="A0A066WQB7">
    <property type="interactions" value="26"/>
</dbReference>
<dbReference type="GO" id="GO:0044695">
    <property type="term" value="C:Dsc E3 ubiquitin ligase complex"/>
    <property type="evidence" value="ECO:0007669"/>
    <property type="project" value="TreeGrafter"/>
</dbReference>
<dbReference type="RefSeq" id="XP_013245654.1">
    <property type="nucleotide sequence ID" value="XM_013390200.1"/>
</dbReference>
<evidence type="ECO:0000256" key="5">
    <source>
        <dbReference type="ARBA" id="ARBA00022679"/>
    </source>
</evidence>
<dbReference type="EMBL" id="JMSN01000006">
    <property type="protein sequence ID" value="KDN52815.1"/>
    <property type="molecule type" value="Genomic_DNA"/>
</dbReference>
<feature type="compositionally biased region" description="Polar residues" evidence="15">
    <location>
        <begin position="268"/>
        <end position="285"/>
    </location>
</feature>
<evidence type="ECO:0000256" key="10">
    <source>
        <dbReference type="ARBA" id="ARBA00022786"/>
    </source>
</evidence>
<evidence type="ECO:0000256" key="16">
    <source>
        <dbReference type="SAM" id="Phobius"/>
    </source>
</evidence>
<feature type="transmembrane region" description="Helical" evidence="16">
    <location>
        <begin position="582"/>
        <end position="600"/>
    </location>
</feature>
<feature type="region of interest" description="Disordered" evidence="15">
    <location>
        <begin position="268"/>
        <end position="305"/>
    </location>
</feature>
<comment type="catalytic activity">
    <reaction evidence="1">
        <text>S-ubiquitinyl-[E2 ubiquitin-conjugating enzyme]-L-cysteine + [acceptor protein]-L-lysine = [E2 ubiquitin-conjugating enzyme]-L-cysteine + N(6)-ubiquitinyl-[acceptor protein]-L-lysine.</text>
        <dbReference type="EC" id="2.3.2.27"/>
    </reaction>
</comment>
<gene>
    <name evidence="19" type="ORF">K437DRAFT_253748</name>
</gene>
<dbReference type="SUPFAM" id="SSF57850">
    <property type="entry name" value="RING/U-box"/>
    <property type="match status" value="1"/>
</dbReference>
<feature type="transmembrane region" description="Helical" evidence="16">
    <location>
        <begin position="749"/>
        <end position="771"/>
    </location>
</feature>
<dbReference type="Proteomes" id="UP000027361">
    <property type="component" value="Unassembled WGS sequence"/>
</dbReference>
<proteinExistence type="predicted"/>
<evidence type="ECO:0000256" key="13">
    <source>
        <dbReference type="ARBA" id="ARBA00023136"/>
    </source>
</evidence>
<organism evidence="19 20">
    <name type="scientific">Tilletiaria anomala (strain ATCC 24038 / CBS 436.72 / UBC 951)</name>
    <dbReference type="NCBI Taxonomy" id="1037660"/>
    <lineage>
        <taxon>Eukaryota</taxon>
        <taxon>Fungi</taxon>
        <taxon>Dikarya</taxon>
        <taxon>Basidiomycota</taxon>
        <taxon>Ustilaginomycotina</taxon>
        <taxon>Exobasidiomycetes</taxon>
        <taxon>Georgefischeriales</taxon>
        <taxon>Tilletiariaceae</taxon>
        <taxon>Tilletiaria</taxon>
    </lineage>
</organism>
<keyword evidence="8 17" id="KW-0732">Signal</keyword>
<evidence type="ECO:0000259" key="18">
    <source>
        <dbReference type="PROSITE" id="PS50089"/>
    </source>
</evidence>
<evidence type="ECO:0000256" key="8">
    <source>
        <dbReference type="ARBA" id="ARBA00022729"/>
    </source>
</evidence>
<dbReference type="GeneID" id="25263662"/>
<feature type="transmembrane region" description="Helical" evidence="16">
    <location>
        <begin position="663"/>
        <end position="691"/>
    </location>
</feature>
<evidence type="ECO:0000256" key="9">
    <source>
        <dbReference type="ARBA" id="ARBA00022771"/>
    </source>
</evidence>
<feature type="chain" id="PRO_5001629230" description="RING-type E3 ubiquitin transferase" evidence="17">
    <location>
        <begin position="32"/>
        <end position="933"/>
    </location>
</feature>
<keyword evidence="5" id="KW-0808">Transferase</keyword>
<evidence type="ECO:0000256" key="1">
    <source>
        <dbReference type="ARBA" id="ARBA00000900"/>
    </source>
</evidence>
<evidence type="ECO:0000313" key="19">
    <source>
        <dbReference type="EMBL" id="KDN52815.1"/>
    </source>
</evidence>
<dbReference type="PROSITE" id="PS50089">
    <property type="entry name" value="ZF_RING_2"/>
    <property type="match status" value="1"/>
</dbReference>
<dbReference type="PANTHER" id="PTHR22763:SF162">
    <property type="entry name" value="TRANSMEMBRANE E3 UBIQUITIN-PROTEIN LIGASE 1"/>
    <property type="match status" value="1"/>
</dbReference>
<feature type="region of interest" description="Disordered" evidence="15">
    <location>
        <begin position="838"/>
        <end position="863"/>
    </location>
</feature>
<evidence type="ECO:0000256" key="2">
    <source>
        <dbReference type="ARBA" id="ARBA00004127"/>
    </source>
</evidence>
<evidence type="ECO:0000256" key="11">
    <source>
        <dbReference type="ARBA" id="ARBA00022833"/>
    </source>
</evidence>
<dbReference type="SMART" id="SM00184">
    <property type="entry name" value="RING"/>
    <property type="match status" value="1"/>
</dbReference>
<dbReference type="GO" id="GO:0012505">
    <property type="term" value="C:endomembrane system"/>
    <property type="evidence" value="ECO:0007669"/>
    <property type="project" value="UniProtKB-SubCell"/>
</dbReference>
<evidence type="ECO:0000256" key="15">
    <source>
        <dbReference type="SAM" id="MobiDB-lite"/>
    </source>
</evidence>
<evidence type="ECO:0000256" key="3">
    <source>
        <dbReference type="ARBA" id="ARBA00004906"/>
    </source>
</evidence>
<keyword evidence="20" id="KW-1185">Reference proteome</keyword>
<evidence type="ECO:0000313" key="20">
    <source>
        <dbReference type="Proteomes" id="UP000027361"/>
    </source>
</evidence>
<dbReference type="OrthoDB" id="9984778at2759"/>
<dbReference type="Gene3D" id="3.30.40.10">
    <property type="entry name" value="Zinc/RING finger domain, C3HC4 (zinc finger)"/>
    <property type="match status" value="1"/>
</dbReference>
<dbReference type="GO" id="GO:0061630">
    <property type="term" value="F:ubiquitin protein ligase activity"/>
    <property type="evidence" value="ECO:0007669"/>
    <property type="project" value="UniProtKB-EC"/>
</dbReference>
<keyword evidence="10" id="KW-0833">Ubl conjugation pathway</keyword>
<dbReference type="InterPro" id="IPR050731">
    <property type="entry name" value="HRD1_E3_ubiq-ligases"/>
</dbReference>
<dbReference type="InParanoid" id="A0A066WQB7"/>
<feature type="compositionally biased region" description="Low complexity" evidence="15">
    <location>
        <begin position="619"/>
        <end position="638"/>
    </location>
</feature>
<dbReference type="GO" id="GO:0043161">
    <property type="term" value="P:proteasome-mediated ubiquitin-dependent protein catabolic process"/>
    <property type="evidence" value="ECO:0007669"/>
    <property type="project" value="TreeGrafter"/>
</dbReference>
<name>A0A066WQB7_TILAU</name>
<dbReference type="GO" id="GO:0008270">
    <property type="term" value="F:zinc ion binding"/>
    <property type="evidence" value="ECO:0007669"/>
    <property type="project" value="UniProtKB-KW"/>
</dbReference>
<feature type="transmembrane region" description="Helical" evidence="16">
    <location>
        <begin position="712"/>
        <end position="729"/>
    </location>
</feature>
<dbReference type="InterPro" id="IPR001841">
    <property type="entry name" value="Znf_RING"/>
</dbReference>
<evidence type="ECO:0000256" key="6">
    <source>
        <dbReference type="ARBA" id="ARBA00022692"/>
    </source>
</evidence>
<dbReference type="STRING" id="1037660.A0A066WQB7"/>
<evidence type="ECO:0000256" key="17">
    <source>
        <dbReference type="SAM" id="SignalP"/>
    </source>
</evidence>
<feature type="region of interest" description="Disordered" evidence="15">
    <location>
        <begin position="616"/>
        <end position="638"/>
    </location>
</feature>
<dbReference type="EC" id="2.3.2.27" evidence="4"/>
<feature type="transmembrane region" description="Helical" evidence="16">
    <location>
        <begin position="514"/>
        <end position="531"/>
    </location>
</feature>
<comment type="subcellular location">
    <subcellularLocation>
        <location evidence="2">Endomembrane system</location>
        <topology evidence="2">Multi-pass membrane protein</topology>
    </subcellularLocation>
</comment>
<comment type="caution">
    <text evidence="19">The sequence shown here is derived from an EMBL/GenBank/DDBJ whole genome shotgun (WGS) entry which is preliminary data.</text>
</comment>
<feature type="signal peptide" evidence="17">
    <location>
        <begin position="1"/>
        <end position="31"/>
    </location>
</feature>
<dbReference type="PANTHER" id="PTHR22763">
    <property type="entry name" value="RING ZINC FINGER PROTEIN"/>
    <property type="match status" value="1"/>
</dbReference>
<accession>A0A066WQB7</accession>
<keyword evidence="6 16" id="KW-0812">Transmembrane</keyword>
<keyword evidence="7" id="KW-0479">Metal-binding</keyword>
<evidence type="ECO:0000256" key="4">
    <source>
        <dbReference type="ARBA" id="ARBA00012483"/>
    </source>
</evidence>
<sequence>MTSDGGRAPSRWANWLALLLLSLISLAGVAGADRYSSKHAKREESSAPLKAALRDMLKQRQQLWGLMTANATLEHGWNLERDPHDLLAPLLVDMYSRSFGQERDPSFDPYPSNLHKVPAAPKTLNRNNSPQAAGPLEDLSGFPFPSQAYYSTVSGFWNSPAWAIRPEFIAYSSSSAHNRNLKRDSKTFLPRKSPIDTLPGGRRARFGHRQRDLLTLLFGPDYPGSTKEASLNSYAKDIKGGGAYIFLSEDNILPGRISSLGGHLQLMPASTSAKRPSEGSPGQMNRRQDAAVGSPNNITSADAEDETTEAIRKYMEYFTYESPHEKASEGVIFDLDGLHFVKQGLLYAHALPVESPVTTDPRETLAMIPLPKTPSPPASWASAMTTRNFTDFDRETSAWLLLNETYNALESILTRRIEHNNKSIQAERMIDMESRIAHHNCSFHFYGHLKPAGPVSLRPQLQELEQEMRNPSGISTIKQPPSELHGLLFSPDCFLALTFAPARGDLDISRAEKSIRYSICFFLVLIVQSLLTTRQMDRSMTPSAISKISSISWSMQCLIEVGIFGFHIVFPILENNRSSKSMMACAFLAATLFIALQYQHTLTMWHIQTPAFRRPPAESAAGSTTMANTATTPEGTTEATPIPPFWRRATALLVPRVRRHSTALTWIASITAFLVMQQVPGNVSLLLLYSFWVPQIWRNIKRGARKAVERRYIIGISLCRLFLPAYYLGCPANWLRYTDLNYPLLFVTTFWLCLQASILIGQSFFGTHFFVPRNLRPKDLSWDWHPPLSTLAKREDPETGAMTVGDCSVCLSPIESATSHVNEEDGDAEEAAEPELQGLLSGNDKAEESGSSTRRARSGLQRRSASTLPGRWFAPLAILAQPLIRGLPRTMQLSARHNVMVTPCHHIFHTSCLEQWLQVKTECPQCRAPLPPV</sequence>
<keyword evidence="11" id="KW-0862">Zinc</keyword>
<protein>
    <recommendedName>
        <fullName evidence="4">RING-type E3 ubiquitin transferase</fullName>
        <ecNumber evidence="4">2.3.2.27</ecNumber>
    </recommendedName>
</protein>
<keyword evidence="9 14" id="KW-0863">Zinc-finger</keyword>
<evidence type="ECO:0000256" key="14">
    <source>
        <dbReference type="PROSITE-ProRule" id="PRU00175"/>
    </source>
</evidence>
<comment type="pathway">
    <text evidence="3">Protein modification; protein ubiquitination.</text>
</comment>
<dbReference type="Pfam" id="PF11145">
    <property type="entry name" value="DUF2921"/>
    <property type="match status" value="2"/>
</dbReference>
<dbReference type="InterPro" id="IPR021319">
    <property type="entry name" value="DUF2921"/>
</dbReference>
<reference evidence="19 20" key="1">
    <citation type="submission" date="2014-05" db="EMBL/GenBank/DDBJ databases">
        <title>Draft genome sequence of a rare smut relative, Tilletiaria anomala UBC 951.</title>
        <authorList>
            <consortium name="DOE Joint Genome Institute"/>
            <person name="Toome M."/>
            <person name="Kuo A."/>
            <person name="Henrissat B."/>
            <person name="Lipzen A."/>
            <person name="Tritt A."/>
            <person name="Yoshinaga Y."/>
            <person name="Zane M."/>
            <person name="Barry K."/>
            <person name="Grigoriev I.V."/>
            <person name="Spatafora J.W."/>
            <person name="Aimea M.C."/>
        </authorList>
    </citation>
    <scope>NUCLEOTIDE SEQUENCE [LARGE SCALE GENOMIC DNA]</scope>
    <source>
        <strain evidence="19 20">UBC 951</strain>
    </source>
</reference>
<dbReference type="HOGENOM" id="CLU_014026_0_0_1"/>
<dbReference type="InterPro" id="IPR013083">
    <property type="entry name" value="Znf_RING/FYVE/PHD"/>
</dbReference>
<keyword evidence="12 16" id="KW-1133">Transmembrane helix</keyword>
<feature type="domain" description="RING-type" evidence="18">
    <location>
        <begin position="899"/>
        <end position="927"/>
    </location>
</feature>
<keyword evidence="13 16" id="KW-0472">Membrane</keyword>
<dbReference type="AlphaFoldDB" id="A0A066WQB7"/>
<dbReference type="Pfam" id="PF13639">
    <property type="entry name" value="zf-RING_2"/>
    <property type="match status" value="1"/>
</dbReference>
<evidence type="ECO:0000256" key="12">
    <source>
        <dbReference type="ARBA" id="ARBA00022989"/>
    </source>
</evidence>